<dbReference type="GO" id="GO:0016342">
    <property type="term" value="C:catenin complex"/>
    <property type="evidence" value="ECO:0007669"/>
    <property type="project" value="TreeGrafter"/>
</dbReference>
<evidence type="ECO:0000256" key="7">
    <source>
        <dbReference type="ARBA" id="ARBA00022837"/>
    </source>
</evidence>
<feature type="domain" description="EGF-like" evidence="18">
    <location>
        <begin position="188"/>
        <end position="227"/>
    </location>
</feature>
<keyword evidence="20" id="KW-1185">Reference proteome</keyword>
<dbReference type="Gene3D" id="2.60.120.200">
    <property type="match status" value="1"/>
</dbReference>
<evidence type="ECO:0000313" key="20">
    <source>
        <dbReference type="Proteomes" id="UP001208570"/>
    </source>
</evidence>
<accession>A0AAD9MYS0</accession>
<dbReference type="InterPro" id="IPR039808">
    <property type="entry name" value="Cadherin"/>
</dbReference>
<evidence type="ECO:0000256" key="1">
    <source>
        <dbReference type="ARBA" id="ARBA00004251"/>
    </source>
</evidence>
<keyword evidence="6" id="KW-0677">Repeat</keyword>
<reference evidence="19" key="1">
    <citation type="journal article" date="2023" name="Mol. Biol. Evol.">
        <title>Third-Generation Sequencing Reveals the Adaptive Role of the Epigenome in Three Deep-Sea Polychaetes.</title>
        <authorList>
            <person name="Perez M."/>
            <person name="Aroh O."/>
            <person name="Sun Y."/>
            <person name="Lan Y."/>
            <person name="Juniper S.K."/>
            <person name="Young C.R."/>
            <person name="Angers B."/>
            <person name="Qian P.Y."/>
        </authorList>
    </citation>
    <scope>NUCLEOTIDE SEQUENCE</scope>
    <source>
        <strain evidence="19">P08H-3</strain>
    </source>
</reference>
<dbReference type="PROSITE" id="PS01186">
    <property type="entry name" value="EGF_2"/>
    <property type="match status" value="1"/>
</dbReference>
<dbReference type="CDD" id="cd00110">
    <property type="entry name" value="LamG"/>
    <property type="match status" value="1"/>
</dbReference>
<dbReference type="PROSITE" id="PS00022">
    <property type="entry name" value="EGF_1"/>
    <property type="match status" value="1"/>
</dbReference>
<keyword evidence="9 16" id="KW-1133">Transmembrane helix</keyword>
<feature type="disulfide bond" evidence="13">
    <location>
        <begin position="217"/>
        <end position="226"/>
    </location>
</feature>
<dbReference type="InterPro" id="IPR027397">
    <property type="entry name" value="Catenin-bd_sf"/>
</dbReference>
<dbReference type="InterPro" id="IPR013320">
    <property type="entry name" value="ConA-like_dom_sf"/>
</dbReference>
<dbReference type="AlphaFoldDB" id="A0AAD9MYS0"/>
<feature type="domain" description="Laminin G" evidence="17">
    <location>
        <begin position="1"/>
        <end position="149"/>
    </location>
</feature>
<evidence type="ECO:0000256" key="13">
    <source>
        <dbReference type="PROSITE-ProRule" id="PRU00076"/>
    </source>
</evidence>
<dbReference type="PROSITE" id="PS50026">
    <property type="entry name" value="EGF_3"/>
    <property type="match status" value="1"/>
</dbReference>
<dbReference type="GO" id="GO:0005509">
    <property type="term" value="F:calcium ion binding"/>
    <property type="evidence" value="ECO:0007669"/>
    <property type="project" value="InterPro"/>
</dbReference>
<dbReference type="PANTHER" id="PTHR24027:SF422">
    <property type="entry name" value="CADHERIN DOMAIN-CONTAINING PROTEIN"/>
    <property type="match status" value="1"/>
</dbReference>
<protein>
    <submittedName>
        <fullName evidence="19">Uncharacterized protein</fullName>
    </submittedName>
</protein>
<keyword evidence="3 16" id="KW-0812">Transmembrane</keyword>
<evidence type="ECO:0000259" key="18">
    <source>
        <dbReference type="PROSITE" id="PS50026"/>
    </source>
</evidence>
<dbReference type="InterPro" id="IPR000742">
    <property type="entry name" value="EGF"/>
</dbReference>
<feature type="transmembrane region" description="Helical" evidence="16">
    <location>
        <begin position="244"/>
        <end position="265"/>
    </location>
</feature>
<dbReference type="SMART" id="SM00181">
    <property type="entry name" value="EGF"/>
    <property type="match status" value="2"/>
</dbReference>
<keyword evidence="2" id="KW-1003">Cell membrane</keyword>
<dbReference type="GO" id="GO:0007043">
    <property type="term" value="P:cell-cell junction assembly"/>
    <property type="evidence" value="ECO:0007669"/>
    <property type="project" value="TreeGrafter"/>
</dbReference>
<dbReference type="Pfam" id="PF02210">
    <property type="entry name" value="Laminin_G_2"/>
    <property type="match status" value="1"/>
</dbReference>
<evidence type="ECO:0000256" key="2">
    <source>
        <dbReference type="ARBA" id="ARBA00022475"/>
    </source>
</evidence>
<evidence type="ECO:0000256" key="3">
    <source>
        <dbReference type="ARBA" id="ARBA00022692"/>
    </source>
</evidence>
<dbReference type="GO" id="GO:0007156">
    <property type="term" value="P:homophilic cell adhesion via plasma membrane adhesion molecules"/>
    <property type="evidence" value="ECO:0007669"/>
    <property type="project" value="InterPro"/>
</dbReference>
<keyword evidence="12" id="KW-0325">Glycoprotein</keyword>
<name>A0AAD9MYS0_9ANNE</name>
<dbReference type="PANTHER" id="PTHR24027">
    <property type="entry name" value="CADHERIN-23"/>
    <property type="match status" value="1"/>
</dbReference>
<dbReference type="Gene3D" id="4.10.900.10">
    <property type="entry name" value="TCF3-CBD (Catenin binding domain)"/>
    <property type="match status" value="1"/>
</dbReference>
<comment type="caution">
    <text evidence="19">The sequence shown here is derived from an EMBL/GenBank/DDBJ whole genome shotgun (WGS) entry which is preliminary data.</text>
</comment>
<keyword evidence="10 16" id="KW-0472">Membrane</keyword>
<evidence type="ECO:0000256" key="10">
    <source>
        <dbReference type="ARBA" id="ARBA00023136"/>
    </source>
</evidence>
<feature type="compositionally biased region" description="Basic and acidic residues" evidence="15">
    <location>
        <begin position="320"/>
        <end position="331"/>
    </location>
</feature>
<proteinExistence type="predicted"/>
<dbReference type="GO" id="GO:0008013">
    <property type="term" value="F:beta-catenin binding"/>
    <property type="evidence" value="ECO:0007669"/>
    <property type="project" value="TreeGrafter"/>
</dbReference>
<gene>
    <name evidence="19" type="ORF">LSH36_390g02011</name>
</gene>
<evidence type="ECO:0000256" key="9">
    <source>
        <dbReference type="ARBA" id="ARBA00022989"/>
    </source>
</evidence>
<keyword evidence="4" id="KW-0479">Metal-binding</keyword>
<evidence type="ECO:0000256" key="16">
    <source>
        <dbReference type="SAM" id="Phobius"/>
    </source>
</evidence>
<evidence type="ECO:0000259" key="17">
    <source>
        <dbReference type="PROSITE" id="PS50025"/>
    </source>
</evidence>
<feature type="compositionally biased region" description="Pro residues" evidence="15">
    <location>
        <begin position="332"/>
        <end position="353"/>
    </location>
</feature>
<dbReference type="InterPro" id="IPR000233">
    <property type="entry name" value="Cadherin_Y-type_LIR"/>
</dbReference>
<dbReference type="GO" id="GO:0045296">
    <property type="term" value="F:cadherin binding"/>
    <property type="evidence" value="ECO:0007669"/>
    <property type="project" value="TreeGrafter"/>
</dbReference>
<dbReference type="GO" id="GO:0000902">
    <property type="term" value="P:cell morphogenesis"/>
    <property type="evidence" value="ECO:0007669"/>
    <property type="project" value="TreeGrafter"/>
</dbReference>
<comment type="subcellular location">
    <subcellularLocation>
        <location evidence="1">Cell membrane</location>
        <topology evidence="1">Single-pass type I membrane protein</topology>
    </subcellularLocation>
</comment>
<dbReference type="FunFam" id="4.10.900.10:FF:000001">
    <property type="entry name" value="Cadherin 2"/>
    <property type="match status" value="1"/>
</dbReference>
<keyword evidence="11 13" id="KW-1015">Disulfide bond</keyword>
<comment type="function">
    <text evidence="14">Cadherins are calcium-dependent cell adhesion proteins.</text>
</comment>
<dbReference type="Pfam" id="PF01049">
    <property type="entry name" value="CADH_Y-type_LIR"/>
    <property type="match status" value="1"/>
</dbReference>
<evidence type="ECO:0000313" key="19">
    <source>
        <dbReference type="EMBL" id="KAK2150772.1"/>
    </source>
</evidence>
<dbReference type="GO" id="GO:0044331">
    <property type="term" value="P:cell-cell adhesion mediated by cadherin"/>
    <property type="evidence" value="ECO:0007669"/>
    <property type="project" value="TreeGrafter"/>
</dbReference>
<evidence type="ECO:0000256" key="5">
    <source>
        <dbReference type="ARBA" id="ARBA00022729"/>
    </source>
</evidence>
<dbReference type="GO" id="GO:0034332">
    <property type="term" value="P:adherens junction organization"/>
    <property type="evidence" value="ECO:0007669"/>
    <property type="project" value="TreeGrafter"/>
</dbReference>
<keyword evidence="5" id="KW-0732">Signal</keyword>
<evidence type="ECO:0000256" key="15">
    <source>
        <dbReference type="SAM" id="MobiDB-lite"/>
    </source>
</evidence>
<feature type="compositionally biased region" description="Low complexity" evidence="15">
    <location>
        <begin position="393"/>
        <end position="405"/>
    </location>
</feature>
<dbReference type="GO" id="GO:0016477">
    <property type="term" value="P:cell migration"/>
    <property type="evidence" value="ECO:0007669"/>
    <property type="project" value="TreeGrafter"/>
</dbReference>
<dbReference type="InterPro" id="IPR001791">
    <property type="entry name" value="Laminin_G"/>
</dbReference>
<evidence type="ECO:0000256" key="14">
    <source>
        <dbReference type="RuleBase" id="RU004357"/>
    </source>
</evidence>
<keyword evidence="7" id="KW-0106">Calcium</keyword>
<keyword evidence="8" id="KW-0130">Cell adhesion</keyword>
<dbReference type="PROSITE" id="PS50025">
    <property type="entry name" value="LAM_G_DOMAIN"/>
    <property type="match status" value="1"/>
</dbReference>
<feature type="region of interest" description="Disordered" evidence="15">
    <location>
        <begin position="289"/>
        <end position="433"/>
    </location>
</feature>
<dbReference type="GO" id="GO:0016339">
    <property type="term" value="P:calcium-dependent cell-cell adhesion via plasma membrane cell adhesion molecules"/>
    <property type="evidence" value="ECO:0007669"/>
    <property type="project" value="TreeGrafter"/>
</dbReference>
<dbReference type="EMBL" id="JAODUP010000390">
    <property type="protein sequence ID" value="KAK2150772.1"/>
    <property type="molecule type" value="Genomic_DNA"/>
</dbReference>
<evidence type="ECO:0000256" key="6">
    <source>
        <dbReference type="ARBA" id="ARBA00022737"/>
    </source>
</evidence>
<keyword evidence="13" id="KW-0245">EGF-like domain</keyword>
<evidence type="ECO:0000256" key="12">
    <source>
        <dbReference type="ARBA" id="ARBA00023180"/>
    </source>
</evidence>
<comment type="caution">
    <text evidence="13">Lacks conserved residue(s) required for the propagation of feature annotation.</text>
</comment>
<evidence type="ECO:0000256" key="8">
    <source>
        <dbReference type="ARBA" id="ARBA00022889"/>
    </source>
</evidence>
<evidence type="ECO:0000256" key="11">
    <source>
        <dbReference type="ARBA" id="ARBA00023157"/>
    </source>
</evidence>
<dbReference type="SUPFAM" id="SSF49899">
    <property type="entry name" value="Concanavalin A-like lectins/glucanases"/>
    <property type="match status" value="1"/>
</dbReference>
<sequence>MPMMVARVRGAIYVRISSNHLQVRYDLGDGDNILALPNVNISDGLWHDISLSRFGNQIILKLDNGDRDHYAEAWPSNSFHLLALDGSAVFGAAQVSYNPWSGEAYVTKALRQTCIKNVRYQGHLFPMDKGGVGELPVTVEKLINADDLCDSDACAGIMCPFGSCVDVWRQHMCMCDLGKTVENNICVLVPDCSVPRCVNGDCVMINEKTSETWRCNCYDGYQGPYCNGTIIEPGAATAGATTGMIVAVVISLLVLLLVILVIIIFMKRRRPTYLLDDPDDDIRETVRNYDEEGAGEEDTHGYDLSRLPKPVDHGPTYRPDGPDRPYVRVDEPPIPEPEAMPPTRSRPPFPHPSEYPNVGDFIDDRLADADDDPNAPPYDSVREYEYEGGGSTAGSLSSLQSSSSGDQDFDYLNDLGPPFRKLADMYAGGNEED</sequence>
<feature type="disulfide bond" evidence="13">
    <location>
        <begin position="192"/>
        <end position="202"/>
    </location>
</feature>
<organism evidence="19 20">
    <name type="scientific">Paralvinella palmiformis</name>
    <dbReference type="NCBI Taxonomy" id="53620"/>
    <lineage>
        <taxon>Eukaryota</taxon>
        <taxon>Metazoa</taxon>
        <taxon>Spiralia</taxon>
        <taxon>Lophotrochozoa</taxon>
        <taxon>Annelida</taxon>
        <taxon>Polychaeta</taxon>
        <taxon>Sedentaria</taxon>
        <taxon>Canalipalpata</taxon>
        <taxon>Terebellida</taxon>
        <taxon>Terebelliformia</taxon>
        <taxon>Alvinellidae</taxon>
        <taxon>Paralvinella</taxon>
    </lineage>
</organism>
<dbReference type="GO" id="GO:0005912">
    <property type="term" value="C:adherens junction"/>
    <property type="evidence" value="ECO:0007669"/>
    <property type="project" value="TreeGrafter"/>
</dbReference>
<dbReference type="Proteomes" id="UP001208570">
    <property type="component" value="Unassembled WGS sequence"/>
</dbReference>
<evidence type="ECO:0000256" key="4">
    <source>
        <dbReference type="ARBA" id="ARBA00022723"/>
    </source>
</evidence>